<evidence type="ECO:0000313" key="6">
    <source>
        <dbReference type="EMBL" id="AIS31383.1"/>
    </source>
</evidence>
<dbReference type="GO" id="GO:0046872">
    <property type="term" value="F:metal ion binding"/>
    <property type="evidence" value="ECO:0007669"/>
    <property type="project" value="UniProtKB-KW"/>
</dbReference>
<dbReference type="GO" id="GO:0051539">
    <property type="term" value="F:4 iron, 4 sulfur cluster binding"/>
    <property type="evidence" value="ECO:0007669"/>
    <property type="project" value="UniProtKB-KW"/>
</dbReference>
<dbReference type="EMBL" id="LN515531">
    <property type="protein sequence ID" value="CEA12902.1"/>
    <property type="molecule type" value="Genomic_DNA"/>
</dbReference>
<dbReference type="InterPro" id="IPR017896">
    <property type="entry name" value="4Fe4S_Fe-S-bd"/>
</dbReference>
<dbReference type="AlphaFoldDB" id="A0A090I720"/>
<feature type="domain" description="4Fe-4S ferredoxin-type" evidence="5">
    <location>
        <begin position="2"/>
        <end position="31"/>
    </location>
</feature>
<dbReference type="RefSeq" id="WP_048072180.1">
    <property type="nucleotide sequence ID" value="NZ_CALCVY010000017.1"/>
</dbReference>
<proteinExistence type="predicted"/>
<keyword evidence="1" id="KW-0004">4Fe-4S</keyword>
<keyword evidence="2" id="KW-0479">Metal-binding</keyword>
<keyword evidence="3" id="KW-0408">Iron</keyword>
<reference evidence="7" key="2">
    <citation type="submission" date="2014-08" db="EMBL/GenBank/DDBJ databases">
        <authorList>
            <person name="Wibberg D."/>
        </authorList>
    </citation>
    <scope>NUCLEOTIDE SEQUENCE</scope>
</reference>
<keyword evidence="4" id="KW-0411">Iron-sulfur</keyword>
<dbReference type="EMBL" id="LN734822">
    <property type="protein sequence ID" value="CEL25233.1"/>
    <property type="molecule type" value="Genomic_DNA"/>
</dbReference>
<dbReference type="Gene3D" id="3.30.70.20">
    <property type="match status" value="1"/>
</dbReference>
<dbReference type="STRING" id="2162.BRM9_0560"/>
<sequence length="83" mass="9445">MVEILIDEDACVGCGSCVDDCPNDVYKMNEEKWKTEVANVDDCMACLSCHEICPAQAMTHKDIHVAKRLYIDRRVNDVIERII</sequence>
<dbReference type="PANTHER" id="PTHR43687:SF1">
    <property type="entry name" value="FERREDOXIN III"/>
    <property type="match status" value="1"/>
</dbReference>
<dbReference type="GeneID" id="82850919"/>
<reference evidence="8" key="3">
    <citation type="submission" date="2014-09" db="EMBL/GenBank/DDBJ databases">
        <authorList>
            <person name="Bishop-Lilly K.A."/>
            <person name="Broomall S.M."/>
            <person name="Chain P.S."/>
            <person name="Chertkov O."/>
            <person name="Coyne S.R."/>
            <person name="Daligault H.E."/>
            <person name="Davenport K.W."/>
            <person name="Erkkila T."/>
            <person name="Frey K.G."/>
            <person name="Gibbons H.S."/>
            <person name="Gu W."/>
            <person name="Jaissle J."/>
            <person name="Johnson S.L."/>
            <person name="Koroleva G.I."/>
            <person name="Ladner J.T."/>
            <person name="Lo C.-C."/>
            <person name="Minogue T.D."/>
            <person name="Munk C."/>
            <person name="Palacios G.F."/>
            <person name="Redden C.L."/>
            <person name="Rosenzweig C.N."/>
            <person name="Scholz M.B."/>
            <person name="Teshima H."/>
            <person name="Xu Y."/>
        </authorList>
    </citation>
    <scope>NUCLEOTIDE SEQUENCE</scope>
    <source>
        <strain evidence="8">Mb9</strain>
    </source>
</reference>
<reference evidence="6" key="1">
    <citation type="submission" date="2013-12" db="EMBL/GenBank/DDBJ databases">
        <title>The complete genome sequence of Methanobacterium sp. BRM9.</title>
        <authorList>
            <consortium name="Pastoral Greenhouse Gas Research Consortium"/>
            <person name="Kelly W.J."/>
            <person name="Leahy S.C."/>
            <person name="Perry R."/>
            <person name="Li D."/>
            <person name="Altermann E."/>
            <person name="Lambie S.C."/>
            <person name="Attwood G.T."/>
        </authorList>
    </citation>
    <scope>NUCLEOTIDE SEQUENCE [LARGE SCALE GENOMIC DNA]</scope>
    <source>
        <strain evidence="6">BRM9</strain>
    </source>
</reference>
<dbReference type="InterPro" id="IPR017900">
    <property type="entry name" value="4Fe4S_Fe_S_CS"/>
</dbReference>
<dbReference type="GO" id="GO:0016491">
    <property type="term" value="F:oxidoreductase activity"/>
    <property type="evidence" value="ECO:0007669"/>
    <property type="project" value="UniProtKB-ARBA"/>
</dbReference>
<gene>
    <name evidence="6" type="ORF">BRM9_0560</name>
    <name evidence="7" type="ORF">DSM1535_0541</name>
    <name evidence="9" type="ORF">ISP06_09190</name>
    <name evidence="8" type="ORF">MB9_1598</name>
</gene>
<reference evidence="9" key="4">
    <citation type="submission" date="2020-10" db="EMBL/GenBank/DDBJ databases">
        <title>Dehalococcoides mccartyi of a TCE/Cr reducing biochatode.</title>
        <authorList>
            <person name="Matturro B."/>
        </authorList>
    </citation>
    <scope>NUCLEOTIDE SEQUENCE</scope>
    <source>
        <strain evidence="9">Bin2</strain>
    </source>
</reference>
<evidence type="ECO:0000313" key="8">
    <source>
        <dbReference type="EMBL" id="CEL25233.1"/>
    </source>
</evidence>
<dbReference type="PROSITE" id="PS51379">
    <property type="entry name" value="4FE4S_FER_2"/>
    <property type="match status" value="2"/>
</dbReference>
<dbReference type="KEGG" id="mfc:BRM9_0560"/>
<evidence type="ECO:0000313" key="9">
    <source>
        <dbReference type="EMBL" id="MBF4475621.1"/>
    </source>
</evidence>
<dbReference type="Proteomes" id="UP000062768">
    <property type="component" value="Chromosome I"/>
</dbReference>
<evidence type="ECO:0000313" key="7">
    <source>
        <dbReference type="EMBL" id="CEA12902.1"/>
    </source>
</evidence>
<dbReference type="Pfam" id="PF13237">
    <property type="entry name" value="Fer4_10"/>
    <property type="match status" value="1"/>
</dbReference>
<dbReference type="PANTHER" id="PTHR43687">
    <property type="entry name" value="ADENYLYLSULFATE REDUCTASE, BETA SUBUNIT"/>
    <property type="match status" value="1"/>
</dbReference>
<accession>A0A090I720</accession>
<dbReference type="OrthoDB" id="23833at2157"/>
<keyword evidence="10" id="KW-1185">Reference proteome</keyword>
<evidence type="ECO:0000256" key="4">
    <source>
        <dbReference type="ARBA" id="ARBA00023014"/>
    </source>
</evidence>
<evidence type="ECO:0000259" key="5">
    <source>
        <dbReference type="PROSITE" id="PS51379"/>
    </source>
</evidence>
<dbReference type="EMBL" id="CP006933">
    <property type="protein sequence ID" value="AIS31383.1"/>
    <property type="molecule type" value="Genomic_DNA"/>
</dbReference>
<organism evidence="7">
    <name type="scientific">Methanobacterium formicicum</name>
    <dbReference type="NCBI Taxonomy" id="2162"/>
    <lineage>
        <taxon>Archaea</taxon>
        <taxon>Methanobacteriati</taxon>
        <taxon>Methanobacteriota</taxon>
        <taxon>Methanomada group</taxon>
        <taxon>Methanobacteria</taxon>
        <taxon>Methanobacteriales</taxon>
        <taxon>Methanobacteriaceae</taxon>
        <taxon>Methanobacterium</taxon>
    </lineage>
</organism>
<dbReference type="PROSITE" id="PS00198">
    <property type="entry name" value="4FE4S_FER_1"/>
    <property type="match status" value="2"/>
</dbReference>
<dbReference type="Proteomes" id="UP000606900">
    <property type="component" value="Unassembled WGS sequence"/>
</dbReference>
<protein>
    <submittedName>
        <fullName evidence="9">4Fe-4S binding protein</fullName>
    </submittedName>
    <submittedName>
        <fullName evidence="6">4Fe-4S ferredoxin iron-sulfur binding domain-containing protein</fullName>
    </submittedName>
</protein>
<evidence type="ECO:0000313" key="10">
    <source>
        <dbReference type="Proteomes" id="UP000062768"/>
    </source>
</evidence>
<dbReference type="KEGG" id="mfi:DSM1535_0541"/>
<dbReference type="Proteomes" id="UP000029661">
    <property type="component" value="Chromosome"/>
</dbReference>
<dbReference type="SUPFAM" id="SSF54862">
    <property type="entry name" value="4Fe-4S ferredoxins"/>
    <property type="match status" value="1"/>
</dbReference>
<dbReference type="EMBL" id="JADIIL010000034">
    <property type="protein sequence ID" value="MBF4475621.1"/>
    <property type="molecule type" value="Genomic_DNA"/>
</dbReference>
<feature type="domain" description="4Fe-4S ferredoxin-type" evidence="5">
    <location>
        <begin position="33"/>
        <end position="63"/>
    </location>
</feature>
<evidence type="ECO:0000256" key="1">
    <source>
        <dbReference type="ARBA" id="ARBA00022485"/>
    </source>
</evidence>
<evidence type="ECO:0000256" key="2">
    <source>
        <dbReference type="ARBA" id="ARBA00022723"/>
    </source>
</evidence>
<dbReference type="PATRIC" id="fig|2162.10.peg.1666"/>
<evidence type="ECO:0000256" key="3">
    <source>
        <dbReference type="ARBA" id="ARBA00023004"/>
    </source>
</evidence>
<dbReference type="InterPro" id="IPR050572">
    <property type="entry name" value="Fe-S_Ferredoxin"/>
</dbReference>
<name>A0A090I720_METFO</name>